<dbReference type="OrthoDB" id="2303393at2"/>
<evidence type="ECO:0000256" key="1">
    <source>
        <dbReference type="SAM" id="Phobius"/>
    </source>
</evidence>
<accession>A0A0R1KWL3</accession>
<dbReference type="Proteomes" id="UP000051515">
    <property type="component" value="Unassembled WGS sequence"/>
</dbReference>
<keyword evidence="1" id="KW-0472">Membrane</keyword>
<evidence type="ECO:0000313" key="3">
    <source>
        <dbReference type="Proteomes" id="UP000051515"/>
    </source>
</evidence>
<sequence>MELSKEQMKLLKQVKENSINTDPDYYYNNQILQDLMYKDELILATMEWDDNKETLYPTSYVLTVDGKNELSKAIEKRKNHWKDKILYPIITGTVTGVIGYLLGKFG</sequence>
<organism evidence="2 3">
    <name type="scientific">Companilactobacillus bobalius DSM 19674</name>
    <dbReference type="NCBI Taxonomy" id="1423788"/>
    <lineage>
        <taxon>Bacteria</taxon>
        <taxon>Bacillati</taxon>
        <taxon>Bacillota</taxon>
        <taxon>Bacilli</taxon>
        <taxon>Lactobacillales</taxon>
        <taxon>Lactobacillaceae</taxon>
        <taxon>Companilactobacillus</taxon>
        <taxon>Companilactobacillus bobalius</taxon>
    </lineage>
</organism>
<comment type="caution">
    <text evidence="2">The sequence shown here is derived from an EMBL/GenBank/DDBJ whole genome shotgun (WGS) entry which is preliminary data.</text>
</comment>
<dbReference type="EMBL" id="AZDY01000001">
    <property type="protein sequence ID" value="KRK85028.1"/>
    <property type="molecule type" value="Genomic_DNA"/>
</dbReference>
<gene>
    <name evidence="2" type="ORF">FC78_GL000829</name>
</gene>
<keyword evidence="1" id="KW-1133">Transmembrane helix</keyword>
<reference evidence="2 3" key="1">
    <citation type="journal article" date="2015" name="Genome Announc.">
        <title>Expanding the biotechnology potential of lactobacilli through comparative genomics of 213 strains and associated genera.</title>
        <authorList>
            <person name="Sun Z."/>
            <person name="Harris H.M."/>
            <person name="McCann A."/>
            <person name="Guo C."/>
            <person name="Argimon S."/>
            <person name="Zhang W."/>
            <person name="Yang X."/>
            <person name="Jeffery I.B."/>
            <person name="Cooney J.C."/>
            <person name="Kagawa T.F."/>
            <person name="Liu W."/>
            <person name="Song Y."/>
            <person name="Salvetti E."/>
            <person name="Wrobel A."/>
            <person name="Rasinkangas P."/>
            <person name="Parkhill J."/>
            <person name="Rea M.C."/>
            <person name="O'Sullivan O."/>
            <person name="Ritari J."/>
            <person name="Douillard F.P."/>
            <person name="Paul Ross R."/>
            <person name="Yang R."/>
            <person name="Briner A.E."/>
            <person name="Felis G.E."/>
            <person name="de Vos W.M."/>
            <person name="Barrangou R."/>
            <person name="Klaenhammer T.R."/>
            <person name="Caufield P.W."/>
            <person name="Cui Y."/>
            <person name="Zhang H."/>
            <person name="O'Toole P.W."/>
        </authorList>
    </citation>
    <scope>NUCLEOTIDE SEQUENCE [LARGE SCALE GENOMIC DNA]</scope>
    <source>
        <strain evidence="2 3">DSM 19674</strain>
    </source>
</reference>
<protein>
    <submittedName>
        <fullName evidence="2">Uncharacterized protein</fullName>
    </submittedName>
</protein>
<dbReference type="AlphaFoldDB" id="A0A0R1KWL3"/>
<evidence type="ECO:0000313" key="2">
    <source>
        <dbReference type="EMBL" id="KRK85028.1"/>
    </source>
</evidence>
<keyword evidence="3" id="KW-1185">Reference proteome</keyword>
<dbReference type="PATRIC" id="fig|1423788.3.peg.854"/>
<name>A0A0R1KWL3_9LACO</name>
<feature type="transmembrane region" description="Helical" evidence="1">
    <location>
        <begin position="85"/>
        <end position="103"/>
    </location>
</feature>
<keyword evidence="1" id="KW-0812">Transmembrane</keyword>
<proteinExistence type="predicted"/>
<dbReference type="RefSeq" id="WP_056950168.1">
    <property type="nucleotide sequence ID" value="NZ_AZDY01000001.1"/>
</dbReference>